<dbReference type="KEGG" id="vg:65128833"/>
<proteinExistence type="predicted"/>
<dbReference type="Proteomes" id="UP000594051">
    <property type="component" value="Segment"/>
</dbReference>
<keyword evidence="1" id="KW-0812">Transmembrane</keyword>
<dbReference type="EMBL" id="MT774379">
    <property type="protein sequence ID" value="QOR58362.1"/>
    <property type="molecule type" value="Genomic_DNA"/>
</dbReference>
<keyword evidence="1" id="KW-1133">Transmembrane helix</keyword>
<feature type="transmembrane region" description="Helical" evidence="1">
    <location>
        <begin position="12"/>
        <end position="31"/>
    </location>
</feature>
<feature type="transmembrane region" description="Helical" evidence="1">
    <location>
        <begin position="51"/>
        <end position="73"/>
    </location>
</feature>
<protein>
    <submittedName>
        <fullName evidence="2">Uncharacterized protein</fullName>
    </submittedName>
</protein>
<evidence type="ECO:0000256" key="1">
    <source>
        <dbReference type="SAM" id="Phobius"/>
    </source>
</evidence>
<organism evidence="2 3">
    <name type="scientific">uncultured phage cr118_1</name>
    <dbReference type="NCBI Taxonomy" id="2772063"/>
    <lineage>
        <taxon>Viruses</taxon>
        <taxon>Duplodnaviria</taxon>
        <taxon>Heunggongvirae</taxon>
        <taxon>Uroviricota</taxon>
        <taxon>Caudoviricetes</taxon>
        <taxon>Crassvirales</taxon>
        <taxon>Suoliviridae</taxon>
        <taxon>Uncouvirinae</taxon>
        <taxon>Besingivirus</taxon>
        <taxon>Besingivirus coli</taxon>
    </lineage>
</organism>
<evidence type="ECO:0000313" key="3">
    <source>
        <dbReference type="Proteomes" id="UP000594051"/>
    </source>
</evidence>
<accession>A0A7M1RWW4</accession>
<evidence type="ECO:0000313" key="2">
    <source>
        <dbReference type="EMBL" id="QOR58362.1"/>
    </source>
</evidence>
<dbReference type="GeneID" id="65128833"/>
<sequence>MKWLKQSNRLKHLYIGIISAIIGSILLTTGLAFGKEYADKSWGGKFDWLDILATLLGGIVGQSIHSILLYLLFDKLIIII</sequence>
<dbReference type="RefSeq" id="YP_010110520.1">
    <property type="nucleotide sequence ID" value="NC_055872.1"/>
</dbReference>
<reference evidence="2 3" key="1">
    <citation type="submission" date="2020-07" db="EMBL/GenBank/DDBJ databases">
        <title>Taxonomic proposal: Crassvirales, a new order of highly abundant and diverse bacterial viruses.</title>
        <authorList>
            <person name="Shkoporov A.N."/>
            <person name="Stockdale S.R."/>
            <person name="Guerin E."/>
            <person name="Ross R.P."/>
            <person name="Hill C."/>
        </authorList>
    </citation>
    <scope>NUCLEOTIDE SEQUENCE [LARGE SCALE GENOMIC DNA]</scope>
</reference>
<keyword evidence="1" id="KW-0472">Membrane</keyword>
<keyword evidence="3" id="KW-1185">Reference proteome</keyword>
<name>A0A7M1RWW4_9CAUD</name>